<gene>
    <name evidence="1" type="ORF">FSB_LOCUS8377</name>
</gene>
<accession>A0A2N9F067</accession>
<reference evidence="1" key="1">
    <citation type="submission" date="2018-02" db="EMBL/GenBank/DDBJ databases">
        <authorList>
            <person name="Cohen D.B."/>
            <person name="Kent A.D."/>
        </authorList>
    </citation>
    <scope>NUCLEOTIDE SEQUENCE</scope>
</reference>
<dbReference type="AlphaFoldDB" id="A0A2N9F067"/>
<sequence length="91" mass="9422">MVQRGEVRRGTMLAVSCGGVSSGFDQGNGGHVWVVNSQLLLRQWLCGFAVAFGLGGFVEASGRFGGGGFLVDLSVLGCASHFNLGKCQIVS</sequence>
<protein>
    <submittedName>
        <fullName evidence="1">Uncharacterized protein</fullName>
    </submittedName>
</protein>
<proteinExistence type="predicted"/>
<organism evidence="1">
    <name type="scientific">Fagus sylvatica</name>
    <name type="common">Beechnut</name>
    <dbReference type="NCBI Taxonomy" id="28930"/>
    <lineage>
        <taxon>Eukaryota</taxon>
        <taxon>Viridiplantae</taxon>
        <taxon>Streptophyta</taxon>
        <taxon>Embryophyta</taxon>
        <taxon>Tracheophyta</taxon>
        <taxon>Spermatophyta</taxon>
        <taxon>Magnoliopsida</taxon>
        <taxon>eudicotyledons</taxon>
        <taxon>Gunneridae</taxon>
        <taxon>Pentapetalae</taxon>
        <taxon>rosids</taxon>
        <taxon>fabids</taxon>
        <taxon>Fagales</taxon>
        <taxon>Fagaceae</taxon>
        <taxon>Fagus</taxon>
    </lineage>
</organism>
<dbReference type="EMBL" id="OIVN01000452">
    <property type="protein sequence ID" value="SPC80495.1"/>
    <property type="molecule type" value="Genomic_DNA"/>
</dbReference>
<name>A0A2N9F067_FAGSY</name>
<evidence type="ECO:0000313" key="1">
    <source>
        <dbReference type="EMBL" id="SPC80495.1"/>
    </source>
</evidence>